<keyword evidence="4" id="KW-1185">Reference proteome</keyword>
<dbReference type="AlphaFoldDB" id="A0A4P6P333"/>
<dbReference type="KEGG" id="lsd:EMK97_09235"/>
<keyword evidence="2" id="KW-0732">Signal</keyword>
<accession>A0A4P6P333</accession>
<protein>
    <submittedName>
        <fullName evidence="3">DUF2959 domain-containing protein</fullName>
    </submittedName>
</protein>
<feature type="signal peptide" evidence="2">
    <location>
        <begin position="1"/>
        <end position="23"/>
    </location>
</feature>
<feature type="chain" id="PRO_5020455609" evidence="2">
    <location>
        <begin position="24"/>
        <end position="216"/>
    </location>
</feature>
<sequence length="216" mass="24287">MRLLAQALLISSILITLTGCQSAYYSAMESVGQHKRDIMLDRVENAQDAQKDAQEQFTSALEQLSQLIAYDGGDLAEQYQATKDQYDASKEASEEVASRIAAIEDVAEALFDEWQDEVEQYSSAKLRRQSEAKLKSTQRQYKTLIKSMHRAHDKMAPVLAALKDNTLYLKHNLNARAIGALEGEYGAIKKDVELLIKEMNSAIKQSQQFLDLLQEP</sequence>
<dbReference type="OrthoDB" id="9780401at2"/>
<name>A0A4P6P333_9GAMM</name>
<evidence type="ECO:0000313" key="3">
    <source>
        <dbReference type="EMBL" id="QBG35886.1"/>
    </source>
</evidence>
<evidence type="ECO:0000313" key="4">
    <source>
        <dbReference type="Proteomes" id="UP000290244"/>
    </source>
</evidence>
<dbReference type="Pfam" id="PF11172">
    <property type="entry name" value="DUF2959"/>
    <property type="match status" value="1"/>
</dbReference>
<evidence type="ECO:0000256" key="1">
    <source>
        <dbReference type="SAM" id="Coils"/>
    </source>
</evidence>
<dbReference type="InterPro" id="IPR021342">
    <property type="entry name" value="DUF2959"/>
</dbReference>
<gene>
    <name evidence="3" type="ORF">EMK97_09235</name>
</gene>
<dbReference type="EMBL" id="CP034759">
    <property type="protein sequence ID" value="QBG35886.1"/>
    <property type="molecule type" value="Genomic_DNA"/>
</dbReference>
<evidence type="ECO:0000256" key="2">
    <source>
        <dbReference type="SAM" id="SignalP"/>
    </source>
</evidence>
<keyword evidence="1" id="KW-0175">Coiled coil</keyword>
<dbReference type="Proteomes" id="UP000290244">
    <property type="component" value="Chromosome"/>
</dbReference>
<proteinExistence type="predicted"/>
<feature type="coiled-coil region" evidence="1">
    <location>
        <begin position="36"/>
        <end position="63"/>
    </location>
</feature>
<reference evidence="3 4" key="1">
    <citation type="submission" date="2018-12" db="EMBL/GenBank/DDBJ databases">
        <title>Complete genome of Litorilituus sediminis.</title>
        <authorList>
            <person name="Liu A."/>
            <person name="Rong J."/>
        </authorList>
    </citation>
    <scope>NUCLEOTIDE SEQUENCE [LARGE SCALE GENOMIC DNA]</scope>
    <source>
        <strain evidence="3 4">JCM 17549</strain>
    </source>
</reference>
<dbReference type="PROSITE" id="PS51257">
    <property type="entry name" value="PROKAR_LIPOPROTEIN"/>
    <property type="match status" value="1"/>
</dbReference>
<organism evidence="3 4">
    <name type="scientific">Litorilituus sediminis</name>
    <dbReference type="NCBI Taxonomy" id="718192"/>
    <lineage>
        <taxon>Bacteria</taxon>
        <taxon>Pseudomonadati</taxon>
        <taxon>Pseudomonadota</taxon>
        <taxon>Gammaproteobacteria</taxon>
        <taxon>Alteromonadales</taxon>
        <taxon>Colwelliaceae</taxon>
        <taxon>Litorilituus</taxon>
    </lineage>
</organism>